<keyword evidence="2" id="KW-1185">Reference proteome</keyword>
<evidence type="ECO:0000313" key="1">
    <source>
        <dbReference type="EMBL" id="MFD2213187.1"/>
    </source>
</evidence>
<proteinExistence type="predicted"/>
<dbReference type="Proteomes" id="UP001597318">
    <property type="component" value="Unassembled WGS sequence"/>
</dbReference>
<reference evidence="2" key="1">
    <citation type="journal article" date="2019" name="Int. J. Syst. Evol. Microbiol.">
        <title>The Global Catalogue of Microorganisms (GCM) 10K type strain sequencing project: providing services to taxonomists for standard genome sequencing and annotation.</title>
        <authorList>
            <consortium name="The Broad Institute Genomics Platform"/>
            <consortium name="The Broad Institute Genome Sequencing Center for Infectious Disease"/>
            <person name="Wu L."/>
            <person name="Ma J."/>
        </authorList>
    </citation>
    <scope>NUCLEOTIDE SEQUENCE [LARGE SCALE GENOMIC DNA]</scope>
    <source>
        <strain evidence="2">CGMCC 1.15474</strain>
    </source>
</reference>
<comment type="caution">
    <text evidence="1">The sequence shown here is derived from an EMBL/GenBank/DDBJ whole genome shotgun (WGS) entry which is preliminary data.</text>
</comment>
<evidence type="ECO:0000313" key="2">
    <source>
        <dbReference type="Proteomes" id="UP001597318"/>
    </source>
</evidence>
<protein>
    <submittedName>
        <fullName evidence="1">Uncharacterized protein</fullName>
    </submittedName>
</protein>
<name>A0ABW5BST1_9BACI</name>
<gene>
    <name evidence="1" type="ORF">ACFSKK_05590</name>
</gene>
<accession>A0ABW5BST1</accession>
<dbReference type="RefSeq" id="WP_247341280.1">
    <property type="nucleotide sequence ID" value="NZ_CP095550.1"/>
</dbReference>
<dbReference type="EMBL" id="JBHUIK010000001">
    <property type="protein sequence ID" value="MFD2213187.1"/>
    <property type="molecule type" value="Genomic_DNA"/>
</dbReference>
<sequence length="66" mass="7864">MFMNEYTQKQLFEVQNSLLETQSIERASQLEQNENARAAFGYDCLSNPKKYVKFKNWLLRKAIDEN</sequence>
<organism evidence="1 2">
    <name type="scientific">Metabacillus endolithicus</name>
    <dbReference type="NCBI Taxonomy" id="1535204"/>
    <lineage>
        <taxon>Bacteria</taxon>
        <taxon>Bacillati</taxon>
        <taxon>Bacillota</taxon>
        <taxon>Bacilli</taxon>
        <taxon>Bacillales</taxon>
        <taxon>Bacillaceae</taxon>
        <taxon>Metabacillus</taxon>
    </lineage>
</organism>